<organism evidence="1">
    <name type="scientific">Rhizophora mucronata</name>
    <name type="common">Asiatic mangrove</name>
    <dbReference type="NCBI Taxonomy" id="61149"/>
    <lineage>
        <taxon>Eukaryota</taxon>
        <taxon>Viridiplantae</taxon>
        <taxon>Streptophyta</taxon>
        <taxon>Embryophyta</taxon>
        <taxon>Tracheophyta</taxon>
        <taxon>Spermatophyta</taxon>
        <taxon>Magnoliopsida</taxon>
        <taxon>eudicotyledons</taxon>
        <taxon>Gunneridae</taxon>
        <taxon>Pentapetalae</taxon>
        <taxon>rosids</taxon>
        <taxon>fabids</taxon>
        <taxon>Malpighiales</taxon>
        <taxon>Rhizophoraceae</taxon>
        <taxon>Rhizophora</taxon>
    </lineage>
</organism>
<reference evidence="1" key="1">
    <citation type="submission" date="2018-02" db="EMBL/GenBank/DDBJ databases">
        <title>Rhizophora mucronata_Transcriptome.</title>
        <authorList>
            <person name="Meera S.P."/>
            <person name="Sreeshan A."/>
            <person name="Augustine A."/>
        </authorList>
    </citation>
    <scope>NUCLEOTIDE SEQUENCE</scope>
    <source>
        <tissue evidence="1">Leaf</tissue>
    </source>
</reference>
<proteinExistence type="predicted"/>
<name>A0A2P2PNT1_RHIMU</name>
<sequence length="42" mass="4706">MESKDKKNAKTFPANFIMKGFHAISSSNTVTSKPQNAYMLNK</sequence>
<protein>
    <submittedName>
        <fullName evidence="1">Uncharacterized protein</fullName>
    </submittedName>
</protein>
<accession>A0A2P2PNT1</accession>
<evidence type="ECO:0000313" key="1">
    <source>
        <dbReference type="EMBL" id="MBX56400.1"/>
    </source>
</evidence>
<dbReference type="EMBL" id="GGEC01075916">
    <property type="protein sequence ID" value="MBX56400.1"/>
    <property type="molecule type" value="Transcribed_RNA"/>
</dbReference>
<dbReference type="AlphaFoldDB" id="A0A2P2PNT1"/>